<evidence type="ECO:0000256" key="2">
    <source>
        <dbReference type="ARBA" id="ARBA00001848"/>
    </source>
</evidence>
<evidence type="ECO:0000256" key="16">
    <source>
        <dbReference type="ARBA" id="ARBA00022632"/>
    </source>
</evidence>
<reference evidence="41" key="1">
    <citation type="submission" date="2017-03" db="EMBL/GenBank/DDBJ databases">
        <title>Identification of viruses infecting indigenous ornamental bulbous plants in South Africa using Next Generation Sequencing.</title>
        <authorList>
            <person name="Gazendam I."/>
            <person name="Cloete M."/>
            <person name="Visser M."/>
            <person name="Maree H.J."/>
            <person name="Burger J.T."/>
            <person name="Oelofse D."/>
        </authorList>
    </citation>
    <scope>NUCLEOTIDE SEQUENCE</scope>
</reference>
<dbReference type="InterPro" id="IPR001205">
    <property type="entry name" value="RNA-dir_pol_C"/>
</dbReference>
<evidence type="ECO:0000256" key="33">
    <source>
        <dbReference type="RuleBase" id="RU003351"/>
    </source>
</evidence>
<dbReference type="PANTHER" id="PTHR43519:SF1">
    <property type="entry name" value="ATP-DEPENDENT RNA HELICASE HRPB"/>
    <property type="match status" value="1"/>
</dbReference>
<dbReference type="PROSITE" id="PS51192">
    <property type="entry name" value="HELICASE_ATP_BIND_1"/>
    <property type="match status" value="1"/>
</dbReference>
<dbReference type="InterPro" id="IPR001730">
    <property type="entry name" value="Potyv_NIa-pro_dom"/>
</dbReference>
<comment type="function">
    <text evidence="31">Mediates the cap-independent, EIF4E-dependent translation of viral genomic RNAs. Binds to the cap-binding site of host EIF4E and thus interferes with the host EIF4E-dependent mRNA export and translation. VPg-RNA directly binds EIF4E and is a template for transcription. Also forms trimeric complexes with EIF4E-EIF4G, which are templates for translation.</text>
</comment>
<feature type="domain" description="Peptidase C6" evidence="39">
    <location>
        <begin position="625"/>
        <end position="747"/>
    </location>
</feature>
<dbReference type="GO" id="GO:0006351">
    <property type="term" value="P:DNA-templated transcription"/>
    <property type="evidence" value="ECO:0007669"/>
    <property type="project" value="InterPro"/>
</dbReference>
<evidence type="ECO:0000259" key="39">
    <source>
        <dbReference type="PROSITE" id="PS51744"/>
    </source>
</evidence>
<keyword evidence="18" id="KW-0808">Transferase</keyword>
<keyword evidence="9" id="KW-1036">Host cytoplasmic vesicle</keyword>
<dbReference type="InterPro" id="IPR014001">
    <property type="entry name" value="Helicase_ATP-bd"/>
</dbReference>
<keyword evidence="14" id="KW-1048">Host nucleus</keyword>
<keyword evidence="8" id="KW-0696">RNA-directed RNA polymerase</keyword>
<evidence type="ECO:0000256" key="3">
    <source>
        <dbReference type="ARBA" id="ARBA00004147"/>
    </source>
</evidence>
<evidence type="ECO:0000256" key="30">
    <source>
        <dbReference type="ARBA" id="ARBA00034108"/>
    </source>
</evidence>
<evidence type="ECO:0000256" key="32">
    <source>
        <dbReference type="PROSITE-ProRule" id="PRU01080"/>
    </source>
</evidence>
<dbReference type="GO" id="GO:0003723">
    <property type="term" value="F:RNA binding"/>
    <property type="evidence" value="ECO:0007669"/>
    <property type="project" value="InterPro"/>
</dbReference>
<evidence type="ECO:0000259" key="37">
    <source>
        <dbReference type="PROSITE" id="PS51194"/>
    </source>
</evidence>
<evidence type="ECO:0000256" key="27">
    <source>
        <dbReference type="ARBA" id="ARBA00023280"/>
    </source>
</evidence>
<evidence type="ECO:0000256" key="21">
    <source>
        <dbReference type="ARBA" id="ARBA00022801"/>
    </source>
</evidence>
<feature type="domain" description="Helicase C-terminal" evidence="37">
    <location>
        <begin position="1391"/>
        <end position="1550"/>
    </location>
</feature>
<accession>A0A678T4E1</accession>
<dbReference type="SUPFAM" id="SSF56672">
    <property type="entry name" value="DNA/RNA polymerases"/>
    <property type="match status" value="1"/>
</dbReference>
<dbReference type="Gene3D" id="3.90.70.150">
    <property type="entry name" value="Helper component proteinase"/>
    <property type="match status" value="1"/>
</dbReference>
<evidence type="ECO:0000256" key="17">
    <source>
        <dbReference type="ARBA" id="ARBA00022670"/>
    </source>
</evidence>
<dbReference type="GO" id="GO:0016818">
    <property type="term" value="F:hydrolase activity, acting on acid anhydrides, in phosphorus-containing anhydrides"/>
    <property type="evidence" value="ECO:0007669"/>
    <property type="project" value="InterPro"/>
</dbReference>
<keyword evidence="20" id="KW-0547">Nucleotide-binding</keyword>
<dbReference type="SMART" id="SM00487">
    <property type="entry name" value="DEXDc"/>
    <property type="match status" value="1"/>
</dbReference>
<keyword evidence="24" id="KW-0067">ATP-binding</keyword>
<evidence type="ECO:0000259" key="35">
    <source>
        <dbReference type="PROSITE" id="PS50507"/>
    </source>
</evidence>
<comment type="subcellular location">
    <subcellularLocation>
        <location evidence="30">Host cytoplasmic vesicle</location>
    </subcellularLocation>
    <subcellularLocation>
        <location evidence="3">Host nucleus</location>
    </subcellularLocation>
    <subcellularLocation>
        <location evidence="4">Virion</location>
    </subcellularLocation>
</comment>
<comment type="function">
    <text evidence="29">Has helicase activity. It may be involved in replication.</text>
</comment>
<dbReference type="Pfam" id="PF00863">
    <property type="entry name" value="Peptidase_C4"/>
    <property type="match status" value="1"/>
</dbReference>
<keyword evidence="12" id="KW-0597">Phosphoprotein</keyword>
<dbReference type="Pfam" id="PF01577">
    <property type="entry name" value="Peptidase_S30"/>
    <property type="match status" value="1"/>
</dbReference>
<dbReference type="InterPro" id="IPR001650">
    <property type="entry name" value="Helicase_C-like"/>
</dbReference>
<dbReference type="InterPro" id="IPR011545">
    <property type="entry name" value="DEAD/DEAH_box_helicase_dom"/>
</dbReference>
<feature type="region of interest" description="Disordered" evidence="34">
    <location>
        <begin position="2786"/>
        <end position="2831"/>
    </location>
</feature>
<dbReference type="InterPro" id="IPR031159">
    <property type="entry name" value="HC_PRO_CPD_dom"/>
</dbReference>
<keyword evidence="16" id="KW-1090">Inhibition of host innate immune response by virus</keyword>
<dbReference type="GO" id="GO:0044161">
    <property type="term" value="C:host cell cytoplasmic vesicle"/>
    <property type="evidence" value="ECO:0007669"/>
    <property type="project" value="UniProtKB-SubCell"/>
</dbReference>
<dbReference type="Pfam" id="PF13608">
    <property type="entry name" value="Potyvirid-P3"/>
    <property type="match status" value="1"/>
</dbReference>
<evidence type="ECO:0000256" key="29">
    <source>
        <dbReference type="ARBA" id="ARBA00029422"/>
    </source>
</evidence>
<keyword evidence="26" id="KW-0693">Viral RNA replication</keyword>
<dbReference type="GO" id="GO:0052170">
    <property type="term" value="P:symbiont-mediated suppression of host innate immune response"/>
    <property type="evidence" value="ECO:0007669"/>
    <property type="project" value="UniProtKB-KW"/>
</dbReference>
<sequence>MAGAVHTMGANNQPEYELNFHPIGHHWVFTVDKVNKQVEQPTLTATKLDVLDEWERAYVARRFKGEVRAVTPAANFNRVQRQKAARLATLEAQKQELAEFRAQPTHIITQIHVPQVIAKVDASPGATKVVVSRAAQKITKPRTKRVTNQVRVFVGLMRVLRERELSVEVRDSGRRAALFARRKRVPYNALHVATRHERGHLDQVDVSCTPWSFKVLATLSKISSLKQGQNWKAPLGPGCSGMIVPEGTYTFGAQTVVGPTIIRGAIGRTIVSAEKMLEWDHVLQTTHFSDPAQPFWEGFDTTYRSTRRPPRTHTSCERTLSVRDVGSEEALLRLAIAPSFKITCAVCKQDLANTSLASYRSEALPRIDGIIEQLETIPSGSEHIQTALSYIRTALASYISDPSALLQARAMVGAKHEGPFKLLAQLCDLALRIGELDAGGCNQLAQTVLELTRWCVNRTDSIKRGDLSTFRNKASGKAHVNLALMCDNQLDANGNFLWGERSYHARRFFSNFFEEIEPGSGYAKYLLRKHPAGERKLAIGNLVVSLDLKQLRTQLTGDKIETPPLTQQCVSMRDAQFAYHCSCVTREDGTPQSSGVITPSKNHLVIGTTGDAKYVDLPPNPSRKLYIAKEGYCYMNIFLAMLVNVPEGEAKDFTKRVRDTLVPQLGEWPTMQQLATACYFLTIFHPETRSAELPRILVDHATSTMHVIDSYGSLTTGYHILKANSVSQLIDFAHDDMMSTMKTYRVGGLVRGSNKEVLKLLIRAVYRPDLLKQILLDEPYILLLSVLSPRILRAMADSGAFEYAVEHWIERNQTVAGILSQMRLLAQRCTVARMLYQQQLTIEREAQRLLLLVQGCSHFSESKLLVQAQLDLIARSYLTDLQLTTGGFQATDDFLLQSVEKNYDAMLIQSWTELTFLERLQYMVHRRKYYRVCVVDSQQTRLADLRDKLVTFADYSALEARERASSTARWMRGRVRRVQYGFKRFCVRGVLALVWRALPKHLRLVDTLTVAALILAIIHRIRKIVISHKKARWLKAKSDYKQHLVEFEDIVDRLDKSLGRDASGEEIARHVERYYPHLQNMLGRHVDDVEFQAKRTANEAYLERTVALIALGTMIFGSECSDGVFRTLNKLKAVFSTLHESVTFESASVEDSTTVEEDKLLTIDFETEQEVRPTIAQMDATFGTWWDHQITNGNTCPNYRASGTFIEFTRESAELVAANIAHATDTKEFLVRGAVGSGKSTGLPTYLSKRGKVLVLEPTRPLAENVHAQLSREPFFMSPTLRMRNHSRFGSSPITVMTSGFALHLFSNNPGQLSSYDFIIFDECHVMDASAMAFYCVLREYTFAGKILKVSATPPGRECEFTTQKPVEIRCEETLSFESFVKAQRTGSNSDVVRNGRNILVYVASYNDVDRLSRLLLEAGFAARKVDGRTMKSGVVTIDCTGTTEKPLFIVATNIIENGVTIDVDVVVDFGEKVVAELDVDNRGMAYKKVPVSFGERIQRLGRVGRFKAGTALRIGHTERGAQETTQAIATEAAFLCFAYGLPVITHNVTTSMLDKCTSKQARTMLQFELPVHYMLDLVRHDGMMHPAIYAVLKQYKLRESETVLHVGASPRLASKRWLTGEQYSRRGFRNNMDAHVRAPFLASGIPDTLHAKLWEAIDSCKDVEHFRSLSSASACKIAYTLQTDVFAIPRTLGTIEQLIREEQTKHACFETTRAQPIDAQGGTLTAIFNLLRSKMSVDHSMENIRRLEAARGQLLEFASLDYDLSKPELLRQFGSLTTVLFQSANDVASAVQLKGRWMGTLNTTNLVVVGALAVGGVAMLYQYFTRACEEKVEFQGFAKRQRQKLKFRNARDARMGREVFGEDAVEYHFGDAYTKKEKKKGKKVGMGIKNRRFVNFYGFDPTDYSIVRFVDPLTGHTLDESTTCDIQMIQDELYDRRIGAVQRDELSKEAMSYHTTIQAYFLKHGSDVALKVDLTPHLPLKVCEGSNTIAGFPERQGELRQTGRATQVSITDVPGSNKEVELEGASVYGGPRDYNPVANAICQLVNKSEGAGYQMYGVGYGPLIITSAHFFMHGNSGEMQVRSKHGLFKVPCIKSLRVQQVEGRDLVVIWMPKDFPPFPSKLKFTSPTKGSKVCMVNTIFNTGTSTSEVSESCMTFPKENTGFWMHWISTNGGHCGLPFVNTATGAIVGLHSLSSKTTVVNYYSGIPERFSEHFLAQPTVHEWTRDWQFNLDLINWGGMNVVNAAPTGSFRPTKVVTALPEEVVVQGFEHQSSWLEPHIKDNLQIVAKCPNQLVTKHIVKGLCPHFQLYLSLHPDAEAYFRPLMGAYSKSPLNRSAFIKDFTKYSGAIEIGTVDVEAFARAVSNVETLLRSLGLDECEYVNDSETIFSSLNMKAAVGALYTGKKQEYFEGYTAEQLEDTLRESCERVFNGKFGVWNGSLKAELRPIEKVLANKTRVFTAAPLDSLLANKMCVDDFNNRFYEKHLEGPWTVGISKFYRGWDRLMKSLPDGWAYCDADGSRFDSSLTPLLLNAVLQLRLQMMEDWDLGEKLLRNLYAEIVYTPIATPDGSIVKKFKGNNSGQASTVVDNSLMVVLTMQYALERLGFRYEEQNEFIRYFVNGDDLIIAVEPKHVWILDKLQDSFRELGLDFDFSARTESRENLSYMSHQGLLRDGVYIPKICKERIVSILEWDRSGSPEQRLDAICAAQIEAWGYDELLHEVRKFYSWLIGVEPFRQIAAEGGAPYVAESALRYLYLGEELTMSELERYVLEYEQRLGEVKAEEVVEFQSGTQDAGDEAERKRKADEKAQRENENKQRSEGRDKDVNSSTSGTYVVPRLRRMTKMRVPKFGGTDLLDLGHLLTYKPDEISLSNTRATQAQFERWCNQVMEAYQVTADEFRIIANGLMVWCVENGTSPNINGNWIMMDGKEQVEYPLKPVVEFAKPTLRQIMAHFSDAAEAYIEMRNAEEPYMPRYGLMRNLTDMSLARYAFDFYEVHARTPVRAREAHMQMKAAALRGSRSRLFGLDGNVGDASEDTERHTADDVNRNMHNLMGLKM</sequence>
<dbReference type="GO" id="GO:0003968">
    <property type="term" value="F:RNA-directed RNA polymerase activity"/>
    <property type="evidence" value="ECO:0007669"/>
    <property type="project" value="UniProtKB-KW"/>
</dbReference>
<evidence type="ECO:0000256" key="20">
    <source>
        <dbReference type="ARBA" id="ARBA00022741"/>
    </source>
</evidence>
<dbReference type="Pfam" id="PF00851">
    <property type="entry name" value="Peptidase_C6"/>
    <property type="match status" value="1"/>
</dbReference>
<feature type="domain" description="Peptidase S30" evidence="40">
    <location>
        <begin position="140"/>
        <end position="288"/>
    </location>
</feature>
<protein>
    <recommendedName>
        <fullName evidence="6">Genome polyprotein</fullName>
    </recommendedName>
</protein>
<dbReference type="Pfam" id="PF08440">
    <property type="entry name" value="Poty_PP"/>
    <property type="match status" value="1"/>
</dbReference>
<dbReference type="Gene3D" id="3.30.70.270">
    <property type="match status" value="1"/>
</dbReference>
<feature type="domain" description="Helicase ATP-binding" evidence="36">
    <location>
        <begin position="1220"/>
        <end position="1372"/>
    </location>
</feature>
<evidence type="ECO:0000259" key="38">
    <source>
        <dbReference type="PROSITE" id="PS51436"/>
    </source>
</evidence>
<evidence type="ECO:0000256" key="31">
    <source>
        <dbReference type="ARBA" id="ARBA00045403"/>
    </source>
</evidence>
<evidence type="ECO:0000256" key="26">
    <source>
        <dbReference type="ARBA" id="ARBA00022953"/>
    </source>
</evidence>
<dbReference type="GO" id="GO:0004197">
    <property type="term" value="F:cysteine-type endopeptidase activity"/>
    <property type="evidence" value="ECO:0007669"/>
    <property type="project" value="InterPro"/>
</dbReference>
<keyword evidence="23" id="KW-0788">Thiol protease</keyword>
<comment type="catalytic activity">
    <reaction evidence="1">
        <text>Hydrolyzes glutaminyl bonds, and activity is further restricted by preferences for the amino acids in P6 - P1' that vary with the species of potyvirus, e.g. Glu-Xaa-Xaa-Tyr-Xaa-Gln-|-(Ser or Gly) for the enzyme from tobacco etch virus. The natural substrate is the viral polyprotein, but other proteins and oligopeptides containing the appropriate consensus sequence are also cleaved.</text>
        <dbReference type="EC" id="3.4.22.44"/>
    </reaction>
</comment>
<dbReference type="InterPro" id="IPR043502">
    <property type="entry name" value="DNA/RNA_pol_sf"/>
</dbReference>
<dbReference type="GO" id="GO:0006508">
    <property type="term" value="P:proteolysis"/>
    <property type="evidence" value="ECO:0007669"/>
    <property type="project" value="UniProtKB-KW"/>
</dbReference>
<organism evidence="41">
    <name type="scientific">Ornithogalum virus 3</name>
    <dbReference type="NCBI Taxonomy" id="186643"/>
    <lineage>
        <taxon>Viruses</taxon>
        <taxon>Riboviria</taxon>
        <taxon>Orthornavirae</taxon>
        <taxon>Pisuviricota</taxon>
        <taxon>Stelpaviricetes</taxon>
        <taxon>Patatavirales</taxon>
        <taxon>Potyviridae</taxon>
        <taxon>Potyvirus</taxon>
        <taxon>Potyvirus yiornithogali</taxon>
    </lineage>
</organism>
<keyword evidence="15" id="KW-0945">Host-virus interaction</keyword>
<evidence type="ECO:0000256" key="8">
    <source>
        <dbReference type="ARBA" id="ARBA00022484"/>
    </source>
</evidence>
<comment type="similarity">
    <text evidence="5 33">Belongs to the potyviridae genome polyprotein family.</text>
</comment>
<feature type="compositionally biased region" description="Basic and acidic residues" evidence="34">
    <location>
        <begin position="2796"/>
        <end position="2824"/>
    </location>
</feature>
<keyword evidence="21" id="KW-0378">Hydrolase</keyword>
<evidence type="ECO:0000256" key="18">
    <source>
        <dbReference type="ARBA" id="ARBA00022679"/>
    </source>
</evidence>
<evidence type="ECO:0000256" key="28">
    <source>
        <dbReference type="ARBA" id="ARBA00029405"/>
    </source>
</evidence>
<evidence type="ECO:0000256" key="10">
    <source>
        <dbReference type="ARBA" id="ARBA00022497"/>
    </source>
</evidence>
<evidence type="ECO:0000256" key="24">
    <source>
        <dbReference type="ARBA" id="ARBA00022840"/>
    </source>
</evidence>
<evidence type="ECO:0000256" key="25">
    <source>
        <dbReference type="ARBA" id="ARBA00022844"/>
    </source>
</evidence>
<keyword evidence="19" id="KW-0548">Nucleotidyltransferase</keyword>
<evidence type="ECO:0000256" key="19">
    <source>
        <dbReference type="ARBA" id="ARBA00022695"/>
    </source>
</evidence>
<keyword evidence="10" id="KW-1139">Helical capsid protein</keyword>
<dbReference type="GO" id="GO:0004386">
    <property type="term" value="F:helicase activity"/>
    <property type="evidence" value="ECO:0007669"/>
    <property type="project" value="UniProtKB-KW"/>
</dbReference>
<keyword evidence="7" id="KW-0941">Suppressor of RNA silencing</keyword>
<dbReference type="SMART" id="SM00490">
    <property type="entry name" value="HELICc"/>
    <property type="match status" value="1"/>
</dbReference>
<evidence type="ECO:0000256" key="9">
    <source>
        <dbReference type="ARBA" id="ARBA00022488"/>
    </source>
</evidence>
<dbReference type="EMBL" id="KY711418">
    <property type="protein sequence ID" value="AVV48515.1"/>
    <property type="molecule type" value="Genomic_RNA"/>
</dbReference>
<dbReference type="PROSITE" id="PS51744">
    <property type="entry name" value="HC_PRO_CPD"/>
    <property type="match status" value="1"/>
</dbReference>
<dbReference type="InterPro" id="IPR007094">
    <property type="entry name" value="RNA-dir_pol_PSvirus"/>
</dbReference>
<feature type="active site" description="For helper component proteinase activity" evidence="32">
    <location>
        <position position="633"/>
    </location>
</feature>
<dbReference type="GO" id="GO:0019029">
    <property type="term" value="C:helical viral capsid"/>
    <property type="evidence" value="ECO:0007669"/>
    <property type="project" value="UniProtKB-KW"/>
</dbReference>
<dbReference type="Pfam" id="PF00680">
    <property type="entry name" value="RdRP_1"/>
    <property type="match status" value="1"/>
</dbReference>
<dbReference type="InterPro" id="IPR001592">
    <property type="entry name" value="Poty_coat"/>
</dbReference>
<evidence type="ECO:0000256" key="23">
    <source>
        <dbReference type="ARBA" id="ARBA00022807"/>
    </source>
</evidence>
<dbReference type="Pfam" id="PF00270">
    <property type="entry name" value="DEAD"/>
    <property type="match status" value="1"/>
</dbReference>
<keyword evidence="22" id="KW-0347">Helicase</keyword>
<evidence type="ECO:0000256" key="22">
    <source>
        <dbReference type="ARBA" id="ARBA00022806"/>
    </source>
</evidence>
<evidence type="ECO:0000259" key="36">
    <source>
        <dbReference type="PROSITE" id="PS51192"/>
    </source>
</evidence>
<dbReference type="CDD" id="cd23175">
    <property type="entry name" value="ps-ssRNAv_Potyviridae_RdRp"/>
    <property type="match status" value="1"/>
</dbReference>
<proteinExistence type="inferred from homology"/>
<keyword evidence="25" id="KW-0946">Virion</keyword>
<dbReference type="InterPro" id="IPR042308">
    <property type="entry name" value="HC_PRO_CPD_sf"/>
</dbReference>
<evidence type="ECO:0000256" key="4">
    <source>
        <dbReference type="ARBA" id="ARBA00004328"/>
    </source>
</evidence>
<dbReference type="PROSITE" id="PS51194">
    <property type="entry name" value="HELICASE_CTER"/>
    <property type="match status" value="1"/>
</dbReference>
<evidence type="ECO:0000256" key="11">
    <source>
        <dbReference type="ARBA" id="ARBA00022520"/>
    </source>
</evidence>
<dbReference type="PROSITE" id="PS50507">
    <property type="entry name" value="RDRP_SSRNA_POS"/>
    <property type="match status" value="1"/>
</dbReference>
<evidence type="ECO:0000313" key="41">
    <source>
        <dbReference type="EMBL" id="AVV48515.1"/>
    </source>
</evidence>
<keyword evidence="17" id="KW-0645">Protease</keyword>
<keyword evidence="27" id="KW-0899">Viral immunoevasion</keyword>
<evidence type="ECO:0000256" key="1">
    <source>
        <dbReference type="ARBA" id="ARBA00000785"/>
    </source>
</evidence>
<dbReference type="SUPFAM" id="SSF50494">
    <property type="entry name" value="Trypsin-like serine proteases"/>
    <property type="match status" value="1"/>
</dbReference>
<evidence type="ECO:0000259" key="40">
    <source>
        <dbReference type="PROSITE" id="PS51871"/>
    </source>
</evidence>
<evidence type="ECO:0000256" key="12">
    <source>
        <dbReference type="ARBA" id="ARBA00022553"/>
    </source>
</evidence>
<dbReference type="InterPro" id="IPR001456">
    <property type="entry name" value="HC-pro"/>
</dbReference>
<dbReference type="InterPro" id="IPR039560">
    <property type="entry name" value="Potyvirid-P3"/>
</dbReference>
<dbReference type="Pfam" id="PF00767">
    <property type="entry name" value="Poty_coat"/>
    <property type="match status" value="1"/>
</dbReference>
<feature type="active site" description="For helper component proteinase activity" evidence="32">
    <location>
        <position position="706"/>
    </location>
</feature>
<dbReference type="GO" id="GO:0042025">
    <property type="term" value="C:host cell nucleus"/>
    <property type="evidence" value="ECO:0007669"/>
    <property type="project" value="UniProtKB-SubCell"/>
</dbReference>
<dbReference type="PRINTS" id="PR00966">
    <property type="entry name" value="NIAPOTYPTASE"/>
</dbReference>
<evidence type="ECO:0000256" key="6">
    <source>
        <dbReference type="ARBA" id="ARBA00020107"/>
    </source>
</evidence>
<feature type="domain" description="Peptidase C4" evidence="38">
    <location>
        <begin position="2025"/>
        <end position="2244"/>
    </location>
</feature>
<dbReference type="InterPro" id="IPR002540">
    <property type="entry name" value="Pept_S30_P1_potyvir"/>
</dbReference>
<dbReference type="InterPro" id="IPR013648">
    <property type="entry name" value="PP_Potyviridae"/>
</dbReference>
<comment type="function">
    <text evidence="28">Involved in aphid transmission, cell-to-cell and systemis movement, encapsidation of the viral RNA and in the regulation of viral RNA amplification.</text>
</comment>
<dbReference type="PROSITE" id="PS51436">
    <property type="entry name" value="POTYVIRUS_NIA_PRO"/>
    <property type="match status" value="1"/>
</dbReference>
<dbReference type="InterPro" id="IPR043504">
    <property type="entry name" value="Peptidase_S1_PA_chymotrypsin"/>
</dbReference>
<dbReference type="PANTHER" id="PTHR43519">
    <property type="entry name" value="ATP-DEPENDENT RNA HELICASE HRPB"/>
    <property type="match status" value="1"/>
</dbReference>
<dbReference type="Pfam" id="PF00271">
    <property type="entry name" value="Helicase_C"/>
    <property type="match status" value="1"/>
</dbReference>
<evidence type="ECO:0000256" key="13">
    <source>
        <dbReference type="ARBA" id="ARBA00022561"/>
    </source>
</evidence>
<dbReference type="GO" id="GO:0005524">
    <property type="term" value="F:ATP binding"/>
    <property type="evidence" value="ECO:0007669"/>
    <property type="project" value="UniProtKB-KW"/>
</dbReference>
<dbReference type="InterPro" id="IPR043128">
    <property type="entry name" value="Rev_trsase/Diguanyl_cyclase"/>
</dbReference>
<dbReference type="GO" id="GO:0039694">
    <property type="term" value="P:viral RNA genome replication"/>
    <property type="evidence" value="ECO:0007669"/>
    <property type="project" value="InterPro"/>
</dbReference>
<dbReference type="Gene3D" id="2.40.10.10">
    <property type="entry name" value="Trypsin-like serine proteases"/>
    <property type="match status" value="2"/>
</dbReference>
<dbReference type="PROSITE" id="PS51871">
    <property type="entry name" value="PV_P1_PRO"/>
    <property type="match status" value="1"/>
</dbReference>
<evidence type="ECO:0000256" key="14">
    <source>
        <dbReference type="ARBA" id="ARBA00022562"/>
    </source>
</evidence>
<evidence type="ECO:0000256" key="7">
    <source>
        <dbReference type="ARBA" id="ARBA00022463"/>
    </source>
</evidence>
<dbReference type="InterPro" id="IPR027417">
    <property type="entry name" value="P-loop_NTPase"/>
</dbReference>
<dbReference type="GO" id="GO:0005198">
    <property type="term" value="F:structural molecule activity"/>
    <property type="evidence" value="ECO:0007669"/>
    <property type="project" value="InterPro"/>
</dbReference>
<feature type="domain" description="RdRp catalytic" evidence="35">
    <location>
        <begin position="2511"/>
        <end position="2635"/>
    </location>
</feature>
<comment type="catalytic activity">
    <reaction evidence="2">
        <text>Hydrolyzes a Gly-|-Gly bond at its own C-terminus, commonly in the sequence -Tyr-Xaa-Val-Gly-|-Gly, in the processing of the potyviral polyprotein.</text>
        <dbReference type="EC" id="3.4.22.45"/>
    </reaction>
</comment>
<dbReference type="InterPro" id="IPR009003">
    <property type="entry name" value="Peptidase_S1_PA"/>
</dbReference>
<name>A0A678T4E1_9POTV</name>
<evidence type="ECO:0000256" key="5">
    <source>
        <dbReference type="ARBA" id="ARBA00006064"/>
    </source>
</evidence>
<dbReference type="SUPFAM" id="SSF52540">
    <property type="entry name" value="P-loop containing nucleoside triphosphate hydrolases"/>
    <property type="match status" value="2"/>
</dbReference>
<keyword evidence="11" id="KW-0191">Covalent protein-RNA linkage</keyword>
<keyword evidence="13" id="KW-0167">Capsid protein</keyword>
<dbReference type="Gene3D" id="3.40.50.300">
    <property type="entry name" value="P-loop containing nucleotide triphosphate hydrolases"/>
    <property type="match status" value="2"/>
</dbReference>
<evidence type="ECO:0000256" key="34">
    <source>
        <dbReference type="SAM" id="MobiDB-lite"/>
    </source>
</evidence>
<evidence type="ECO:0000256" key="15">
    <source>
        <dbReference type="ARBA" id="ARBA00022581"/>
    </source>
</evidence>